<dbReference type="SUPFAM" id="SSF52047">
    <property type="entry name" value="RNI-like"/>
    <property type="match status" value="1"/>
</dbReference>
<gene>
    <name evidence="1" type="ORF">ROZALSC1DRAFT_30835</name>
</gene>
<organism evidence="1 2">
    <name type="scientific">Rozella allomycis (strain CSF55)</name>
    <dbReference type="NCBI Taxonomy" id="988480"/>
    <lineage>
        <taxon>Eukaryota</taxon>
        <taxon>Fungi</taxon>
        <taxon>Fungi incertae sedis</taxon>
        <taxon>Cryptomycota</taxon>
        <taxon>Cryptomycota incertae sedis</taxon>
        <taxon>Rozella</taxon>
    </lineage>
</organism>
<dbReference type="AlphaFoldDB" id="A0A4P9YFI0"/>
<dbReference type="Proteomes" id="UP000281549">
    <property type="component" value="Unassembled WGS sequence"/>
</dbReference>
<evidence type="ECO:0000313" key="1">
    <source>
        <dbReference type="EMBL" id="RKP17351.1"/>
    </source>
</evidence>
<reference evidence="2" key="1">
    <citation type="journal article" date="2018" name="Nat. Microbiol.">
        <title>Leveraging single-cell genomics to expand the fungal tree of life.</title>
        <authorList>
            <person name="Ahrendt S.R."/>
            <person name="Quandt C.A."/>
            <person name="Ciobanu D."/>
            <person name="Clum A."/>
            <person name="Salamov A."/>
            <person name="Andreopoulos B."/>
            <person name="Cheng J.F."/>
            <person name="Woyke T."/>
            <person name="Pelin A."/>
            <person name="Henrissat B."/>
            <person name="Reynolds N.K."/>
            <person name="Benny G.L."/>
            <person name="Smith M.E."/>
            <person name="James T.Y."/>
            <person name="Grigoriev I.V."/>
        </authorList>
    </citation>
    <scope>NUCLEOTIDE SEQUENCE [LARGE SCALE GENOMIC DNA]</scope>
    <source>
        <strain evidence="2">CSF55</strain>
    </source>
</reference>
<accession>A0A4P9YFI0</accession>
<proteinExistence type="predicted"/>
<dbReference type="Gene3D" id="3.80.10.10">
    <property type="entry name" value="Ribonuclease Inhibitor"/>
    <property type="match status" value="1"/>
</dbReference>
<evidence type="ECO:0000313" key="2">
    <source>
        <dbReference type="Proteomes" id="UP000281549"/>
    </source>
</evidence>
<dbReference type="InterPro" id="IPR032675">
    <property type="entry name" value="LRR_dom_sf"/>
</dbReference>
<protein>
    <submittedName>
        <fullName evidence="1">RNI-like protein</fullName>
    </submittedName>
</protein>
<name>A0A4P9YFI0_ROZAC</name>
<dbReference type="EMBL" id="ML005884">
    <property type="protein sequence ID" value="RKP17351.1"/>
    <property type="molecule type" value="Genomic_DNA"/>
</dbReference>
<sequence>MFTILKINIDFRNIREYQKFLSTKFVNKILGTLNISSGDDQLKELEGMKSLTGIQALSIDDLNNEYVDDLARLVNSSEKIEEIDLSNCNLLEISKEKVINLFKSFNRIRTLSFSGAHIDHYHLRYLAEYVLVHGRLKYLNLSRTFHLGLGQSSIKSYKIFARSIKNLRTLKFGFNDISGEFINDLVSVLKDSSMKHLSLEWITYNSDRNGSISKLAGCLKNMDTLNLSGHGALREEWLTLFQNIPSSKVKRLSVSYILIKDRNNSAFDEELANVISRSYKYLHCLDISMVRFQPVLFHSLVARVKESQLKELNLSGLMESSEASNAVDWRYVAKQLIGVKSVKLSFNYISRYSIYEIFDSLDNSKIETLDLSSQMLTGPSTKRSIKLLYRSDMKYLAQAMIKSNIKNIDLRFSGYLVEEIACLANMVSAKINLVHEYN</sequence>